<dbReference type="PANTHER" id="PTHR36114:SF1">
    <property type="entry name" value="16.7 KDA PROTEIN IN WHIE LOCUS"/>
    <property type="match status" value="1"/>
</dbReference>
<dbReference type="GeneID" id="75107373"/>
<dbReference type="Proteomes" id="UP001065373">
    <property type="component" value="Chromosome"/>
</dbReference>
<dbReference type="EMBL" id="JAXUHJ010000003">
    <property type="protein sequence ID" value="MEJ8542008.1"/>
    <property type="molecule type" value="Genomic_DNA"/>
</dbReference>
<dbReference type="InterPro" id="IPR011051">
    <property type="entry name" value="RmlC_Cupin_sf"/>
</dbReference>
<dbReference type="SMART" id="SM00835">
    <property type="entry name" value="Cupin_1"/>
    <property type="match status" value="1"/>
</dbReference>
<dbReference type="GeneID" id="58979387"/>
<sequence>MDGTLICEFLHPHREDLEMGFSVAHAALKPGESSLPHRLRKSVEVYYILEGGGEMHIGDESRKVKPGDIIYIPASSTQYIRNTGESDLSFLCMVSPPWRQEDEELQVQDQ</sequence>
<evidence type="ECO:0000313" key="4">
    <source>
        <dbReference type="Proteomes" id="UP001369247"/>
    </source>
</evidence>
<dbReference type="Proteomes" id="UP001369247">
    <property type="component" value="Unassembled WGS sequence"/>
</dbReference>
<dbReference type="InterPro" id="IPR006045">
    <property type="entry name" value="Cupin_1"/>
</dbReference>
<feature type="domain" description="Cupin type-1" evidence="1">
    <location>
        <begin position="8"/>
        <end position="106"/>
    </location>
</feature>
<gene>
    <name evidence="3" type="ORF">N5910_08935</name>
    <name evidence="2" type="ORF">U2150_00630</name>
</gene>
<dbReference type="RefSeq" id="WP_074359572.1">
    <property type="nucleotide sequence ID" value="NZ_CP104550.1"/>
</dbReference>
<keyword evidence="4" id="KW-1185">Reference proteome</keyword>
<evidence type="ECO:0000313" key="3">
    <source>
        <dbReference type="EMBL" id="UXH31641.1"/>
    </source>
</evidence>
<name>A0A9E7UN44_METWO</name>
<dbReference type="Pfam" id="PF07883">
    <property type="entry name" value="Cupin_2"/>
    <property type="match status" value="1"/>
</dbReference>
<accession>A0A9E7UN44</accession>
<dbReference type="PANTHER" id="PTHR36114">
    <property type="entry name" value="16.7 KDA PROTEIN IN WHIE LOCUS"/>
    <property type="match status" value="1"/>
</dbReference>
<evidence type="ECO:0000313" key="2">
    <source>
        <dbReference type="EMBL" id="MEJ8542008.1"/>
    </source>
</evidence>
<dbReference type="InterPro" id="IPR014710">
    <property type="entry name" value="RmlC-like_jellyroll"/>
</dbReference>
<dbReference type="AlphaFoldDB" id="A0A9E7UN44"/>
<protein>
    <submittedName>
        <fullName evidence="3">Cupin domain-containing protein</fullName>
    </submittedName>
</protein>
<dbReference type="EMBL" id="CP104550">
    <property type="protein sequence ID" value="UXH31641.1"/>
    <property type="molecule type" value="Genomic_DNA"/>
</dbReference>
<proteinExistence type="predicted"/>
<organism evidence="3">
    <name type="scientific">Methanothermobacter wolfeii</name>
    <name type="common">Methanobacterium wolfei</name>
    <dbReference type="NCBI Taxonomy" id="145261"/>
    <lineage>
        <taxon>Archaea</taxon>
        <taxon>Methanobacteriati</taxon>
        <taxon>Methanobacteriota</taxon>
        <taxon>Methanomada group</taxon>
        <taxon>Methanobacteria</taxon>
        <taxon>Methanobacteriales</taxon>
        <taxon>Methanobacteriaceae</taxon>
        <taxon>Methanothermobacter</taxon>
    </lineage>
</organism>
<dbReference type="SUPFAM" id="SSF51182">
    <property type="entry name" value="RmlC-like cupins"/>
    <property type="match status" value="1"/>
</dbReference>
<dbReference type="CDD" id="cd02214">
    <property type="entry name" value="cupin_MJ1618"/>
    <property type="match status" value="1"/>
</dbReference>
<evidence type="ECO:0000259" key="1">
    <source>
        <dbReference type="SMART" id="SM00835"/>
    </source>
</evidence>
<dbReference type="InterPro" id="IPR013096">
    <property type="entry name" value="Cupin_2"/>
</dbReference>
<dbReference type="Gene3D" id="2.60.120.10">
    <property type="entry name" value="Jelly Rolls"/>
    <property type="match status" value="1"/>
</dbReference>
<reference evidence="3" key="1">
    <citation type="submission" date="2022-09" db="EMBL/GenBank/DDBJ databases">
        <title>Characterization of three MwoI isoschizomers from sequenced genome and metagenomes.</title>
        <authorList>
            <person name="Fomenkov A."/>
            <person name="Xu S.Y."/>
            <person name="Roberts R.J."/>
        </authorList>
    </citation>
    <scope>NUCLEOTIDE SEQUENCE</scope>
    <source>
        <strain evidence="3">DSM 2970</strain>
    </source>
</reference>
<dbReference type="InterPro" id="IPR052044">
    <property type="entry name" value="PKS_Associated_Protein"/>
</dbReference>
<reference evidence="2 4" key="2">
    <citation type="submission" date="2023-12" db="EMBL/GenBank/DDBJ databases">
        <title>Phenotypic and Genomic Characterization of Methanothermobacter wolfeii Strain BSEL, a CO2-Capturing Archaeon with Minimal Nutrient Requirements.</title>
        <authorList>
            <person name="Ale Enriquez F."/>
            <person name="Ahring B.K."/>
        </authorList>
    </citation>
    <scope>NUCLEOTIDE SEQUENCE [LARGE SCALE GENOMIC DNA]</scope>
    <source>
        <strain evidence="2 4">BSEL-1</strain>
    </source>
</reference>